<dbReference type="SUPFAM" id="SSF56059">
    <property type="entry name" value="Glutathione synthetase ATP-binding domain-like"/>
    <property type="match status" value="2"/>
</dbReference>
<dbReference type="SMART" id="SM00851">
    <property type="entry name" value="MGS"/>
    <property type="match status" value="1"/>
</dbReference>
<comment type="pathway">
    <text evidence="1">Amino-acid biosynthesis; L-arginine biosynthesis; carbamoyl phosphate from bicarbonate: step 1/1.</text>
</comment>
<evidence type="ECO:0000256" key="11">
    <source>
        <dbReference type="ARBA" id="ARBA00047359"/>
    </source>
</evidence>
<dbReference type="RefSeq" id="WP_009200882.1">
    <property type="nucleotide sequence ID" value="NZ_ACJX03000001.1"/>
</dbReference>
<keyword evidence="17" id="KW-1185">Reference proteome</keyword>
<comment type="catalytic activity">
    <reaction evidence="11">
        <text>hydrogencarbonate + NH4(+) + 2 ATP = carbamoyl phosphate + 2 ADP + phosphate + 2 H(+)</text>
        <dbReference type="Rhea" id="RHEA:18029"/>
        <dbReference type="ChEBI" id="CHEBI:15378"/>
        <dbReference type="ChEBI" id="CHEBI:17544"/>
        <dbReference type="ChEBI" id="CHEBI:28938"/>
        <dbReference type="ChEBI" id="CHEBI:30616"/>
        <dbReference type="ChEBI" id="CHEBI:43474"/>
        <dbReference type="ChEBI" id="CHEBI:58228"/>
        <dbReference type="ChEBI" id="CHEBI:456216"/>
        <dbReference type="EC" id="6.3.4.16"/>
    </reaction>
</comment>
<keyword evidence="10" id="KW-0464">Manganese</keyword>
<dbReference type="PROSITE" id="PS51855">
    <property type="entry name" value="MGS"/>
    <property type="match status" value="1"/>
</dbReference>
<evidence type="ECO:0000256" key="5">
    <source>
        <dbReference type="ARBA" id="ARBA00022605"/>
    </source>
</evidence>
<dbReference type="STRING" id="592015.HMPREF1705_03717"/>
<dbReference type="PANTHER" id="PTHR11405:SF53">
    <property type="entry name" value="CARBAMOYL-PHOSPHATE SYNTHASE [AMMONIA], MITOCHONDRIAL"/>
    <property type="match status" value="1"/>
</dbReference>
<dbReference type="PROSITE" id="PS50975">
    <property type="entry name" value="ATP_GRASP"/>
    <property type="match status" value="2"/>
</dbReference>
<evidence type="ECO:0000256" key="9">
    <source>
        <dbReference type="ARBA" id="ARBA00022840"/>
    </source>
</evidence>
<dbReference type="GO" id="GO:0005737">
    <property type="term" value="C:cytoplasm"/>
    <property type="evidence" value="ECO:0007669"/>
    <property type="project" value="TreeGrafter"/>
</dbReference>
<evidence type="ECO:0000313" key="16">
    <source>
        <dbReference type="EMBL" id="KRT36433.1"/>
    </source>
</evidence>
<feature type="domain" description="ATP-grasp" evidence="14">
    <location>
        <begin position="129"/>
        <end position="323"/>
    </location>
</feature>
<dbReference type="Gene3D" id="3.30.470.20">
    <property type="entry name" value="ATP-grasp fold, B domain"/>
    <property type="match status" value="2"/>
</dbReference>
<dbReference type="SUPFAM" id="SSF48108">
    <property type="entry name" value="Carbamoyl phosphate synthetase, large subunit connection domain"/>
    <property type="match status" value="1"/>
</dbReference>
<dbReference type="GO" id="GO:0005524">
    <property type="term" value="F:ATP binding"/>
    <property type="evidence" value="ECO:0007669"/>
    <property type="project" value="UniProtKB-UniRule"/>
</dbReference>
<dbReference type="GO" id="GO:0004087">
    <property type="term" value="F:carbamoyl-phosphate synthase (ammonia) activity"/>
    <property type="evidence" value="ECO:0007669"/>
    <property type="project" value="UniProtKB-EC"/>
</dbReference>
<dbReference type="InterPro" id="IPR011607">
    <property type="entry name" value="MGS-like_dom"/>
</dbReference>
<evidence type="ECO:0000256" key="6">
    <source>
        <dbReference type="ARBA" id="ARBA00022723"/>
    </source>
</evidence>
<evidence type="ECO:0000256" key="12">
    <source>
        <dbReference type="ARBA" id="ARBA00048816"/>
    </source>
</evidence>
<protein>
    <submittedName>
        <fullName evidence="16">Carbamoyl-phosphate synthase, large subunit</fullName>
    </submittedName>
</protein>
<gene>
    <name evidence="16" type="ORF">HMPREF1705_03717</name>
</gene>
<dbReference type="Gene3D" id="3.40.50.1380">
    <property type="entry name" value="Methylglyoxal synthase-like domain"/>
    <property type="match status" value="1"/>
</dbReference>
<dbReference type="InterPro" id="IPR016185">
    <property type="entry name" value="PreATP-grasp_dom_sf"/>
</dbReference>
<dbReference type="GO" id="GO:0006526">
    <property type="term" value="P:L-arginine biosynthetic process"/>
    <property type="evidence" value="ECO:0007669"/>
    <property type="project" value="UniProtKB-KW"/>
</dbReference>
<dbReference type="EMBL" id="ACJX03000001">
    <property type="protein sequence ID" value="KRT36433.1"/>
    <property type="molecule type" value="Genomic_DNA"/>
</dbReference>
<accession>A0A0T5XDP9</accession>
<dbReference type="PROSITE" id="PS00867">
    <property type="entry name" value="CPSASE_2"/>
    <property type="match status" value="2"/>
</dbReference>
<dbReference type="Gene3D" id="3.40.50.20">
    <property type="match status" value="2"/>
</dbReference>
<dbReference type="PANTHER" id="PTHR11405">
    <property type="entry name" value="CARBAMOYLTRANSFERASE FAMILY MEMBER"/>
    <property type="match status" value="1"/>
</dbReference>
<dbReference type="InterPro" id="IPR005480">
    <property type="entry name" value="CPSase_lsu_oligo"/>
</dbReference>
<keyword evidence="4" id="KW-0436">Ligase</keyword>
<evidence type="ECO:0000256" key="1">
    <source>
        <dbReference type="ARBA" id="ARBA00005077"/>
    </source>
</evidence>
<reference evidence="17" key="1">
    <citation type="submission" date="2012-09" db="EMBL/GenBank/DDBJ databases">
        <authorList>
            <person name="Weinstock G."/>
            <person name="Sodergren E."/>
            <person name="Clifton S."/>
            <person name="Fulton L."/>
            <person name="Fulton B."/>
            <person name="Courtney L."/>
            <person name="Fronick C."/>
            <person name="Harrison M."/>
            <person name="Strong C."/>
            <person name="Farmer C."/>
            <person name="Delehaunty K."/>
            <person name="Markovic C."/>
            <person name="Hall O."/>
            <person name="Minx P."/>
            <person name="Tomlinson C."/>
            <person name="Mitreva M."/>
            <person name="Nelson J."/>
            <person name="Hou S."/>
            <person name="Wollam A."/>
            <person name="Pepin K.H."/>
            <person name="Johnson M."/>
            <person name="Bhonagiri V."/>
            <person name="Nash W.E."/>
            <person name="Suruliraj S."/>
            <person name="Warren W."/>
            <person name="Chinwalla A."/>
            <person name="Mardis E.R."/>
            <person name="Wilson R.K."/>
        </authorList>
    </citation>
    <scope>NUCLEOTIDE SEQUENCE [LARGE SCALE GENOMIC DNA]</scope>
    <source>
        <strain evidence="17">OS1</strain>
    </source>
</reference>
<keyword evidence="5" id="KW-0028">Amino-acid biosynthesis</keyword>
<comment type="caution">
    <text evidence="16">The sequence shown here is derived from an EMBL/GenBank/DDBJ whole genome shotgun (WGS) entry which is preliminary data.</text>
</comment>
<dbReference type="InterPro" id="IPR005479">
    <property type="entry name" value="CPAse_ATP-bd"/>
</dbReference>
<dbReference type="GO" id="GO:0006541">
    <property type="term" value="P:glutamine metabolic process"/>
    <property type="evidence" value="ECO:0007669"/>
    <property type="project" value="TreeGrafter"/>
</dbReference>
<organism evidence="16 17">
    <name type="scientific">Acetomicrobium hydrogeniformans ATCC BAA-1850</name>
    <dbReference type="NCBI Taxonomy" id="592015"/>
    <lineage>
        <taxon>Bacteria</taxon>
        <taxon>Thermotogati</taxon>
        <taxon>Synergistota</taxon>
        <taxon>Synergistia</taxon>
        <taxon>Synergistales</taxon>
        <taxon>Acetomicrobiaceae</taxon>
        <taxon>Acetomicrobium</taxon>
    </lineage>
</organism>
<dbReference type="NCBIfam" id="NF009455">
    <property type="entry name" value="PRK12815.1"/>
    <property type="match status" value="1"/>
</dbReference>
<evidence type="ECO:0000256" key="8">
    <source>
        <dbReference type="ARBA" id="ARBA00022741"/>
    </source>
</evidence>
<keyword evidence="7" id="KW-0677">Repeat</keyword>
<proteinExistence type="inferred from homology"/>
<dbReference type="Pfam" id="PF02786">
    <property type="entry name" value="CPSase_L_D2"/>
    <property type="match status" value="2"/>
</dbReference>
<name>A0A0T5XDP9_9BACT</name>
<dbReference type="FunFam" id="3.40.50.20:FF:000001">
    <property type="entry name" value="Carbamoyl-phosphate synthase large chain"/>
    <property type="match status" value="2"/>
</dbReference>
<feature type="domain" description="MGS-like" evidence="15">
    <location>
        <begin position="922"/>
        <end position="1042"/>
    </location>
</feature>
<dbReference type="Gene3D" id="3.30.1490.20">
    <property type="entry name" value="ATP-grasp fold, A domain"/>
    <property type="match status" value="2"/>
</dbReference>
<dbReference type="FunFam" id="3.30.470.20:FF:000026">
    <property type="entry name" value="Carbamoyl-phosphate synthase large chain"/>
    <property type="match status" value="2"/>
</dbReference>
<dbReference type="SUPFAM" id="SSF52335">
    <property type="entry name" value="Methylglyoxal synthase-like"/>
    <property type="match status" value="1"/>
</dbReference>
<dbReference type="Gene3D" id="1.10.1030.10">
    <property type="entry name" value="Carbamoyl-phosphate synthetase, large subunit oligomerisation domain"/>
    <property type="match status" value="1"/>
</dbReference>
<dbReference type="OrthoDB" id="9804197at2"/>
<dbReference type="InterPro" id="IPR058047">
    <property type="entry name" value="CPSase_preATP-grasp"/>
</dbReference>
<dbReference type="InterPro" id="IPR005483">
    <property type="entry name" value="CPSase_dom"/>
</dbReference>
<dbReference type="NCBIfam" id="NF003671">
    <property type="entry name" value="PRK05294.1"/>
    <property type="match status" value="1"/>
</dbReference>
<evidence type="ECO:0000259" key="14">
    <source>
        <dbReference type="PROSITE" id="PS50975"/>
    </source>
</evidence>
<sequence>MSSESILVLGSGPIKIGQAAEFDYAGSQACKALHEEGYRVILLNSNPATIQTDTAMADIVYIKPLTAEAVEAIVEEHHPKGVIATLGGQTALNLCVECEEKGIWKKAGVRILGTPISAIKAAEGRESFRNLMKSIGQPVPKSVAVSSMEEALEFSQSQRFPLIVRPDFTLGGTGGGITWNEEELKERIKEGLQASPVHRVLVENYLLGWREIELEVIRDARGDCLCVCGMENVDPMGIHTGDSIVVSPVLTLTKEEWNLLRTAGLAITKALDVRGACNVQFALSPEGNSYYVIEVNPRASRSSALASKATGYPIARIATKIALGKGLAELPNPITEKGNALSEPELDYIVIKHPRWPFEKFPTANIRLGTQMKSTGEVMAIGSSFVHALLKAFRSLDASSPLTDKYFKKATKDELWQHCILPTHRRMGAILELLRRGEAINDISDATAIHPYFITQLQQIVSIEKGLKTGLTRDVLTEAKRAGFGDEDIAIICEMSAEEISGLRQSHNIEIKHKKVGGEGSRFGYFYGVYEDDAPLVAPCDDARSIIVLGSGPIRIAQGVEFDYCCVKAVESLRHRGFRAVMANNNPETVSTDHDISDALYFEPLHVEDVKAILKRERAEGFFCSFGGQTSLKLGLALAGEGFSMLGTNASAIVEAEDRGRFCDILHKLDIPYPPGEAARNLKEAVDIAERLGFPVMIRPSFVIGGVDMQVVYEMEEFKKLASLAFSHAPGVALLIDRFLQGKEFEVDALCDGKDVLIPGIFEHLDPAGVHSGDSIALFPDFSLSPREKDEMLRIVSCLSEVLNVKGLFNVQFVRHDDKLYVIEANPRASRTVPIASKLTEIPMIDLAVGIALGESLKGAGYGLGILDYKGPMGVKVPVFSTEKLPGADSRLGPQMQSTGESLGVGETFAEALWEALQGAGWKIPEKGNILFSVRDDQKSLLAPVASIFYNLGWEIYATPGTTAALKKWGLPSKEVLKGAELISAIRSKMFDVFVNIPSLQTDTLKDGYAMRRAAIECRVLCLHTLEAAQAVGSSLTGRNHT</sequence>
<dbReference type="SUPFAM" id="SSF52440">
    <property type="entry name" value="PreATP-grasp domain"/>
    <property type="match status" value="2"/>
</dbReference>
<evidence type="ECO:0000256" key="7">
    <source>
        <dbReference type="ARBA" id="ARBA00022737"/>
    </source>
</evidence>
<dbReference type="Pfam" id="PF25596">
    <property type="entry name" value="CPSase_L_D1"/>
    <property type="match status" value="2"/>
</dbReference>
<dbReference type="InterPro" id="IPR036897">
    <property type="entry name" value="CarbamoylP_synth_lsu_oligo_sf"/>
</dbReference>
<dbReference type="PRINTS" id="PR00098">
    <property type="entry name" value="CPSASE"/>
</dbReference>
<comment type="similarity">
    <text evidence="2">Belongs to the CarB family.</text>
</comment>
<dbReference type="eggNOG" id="COG0458">
    <property type="taxonomic scope" value="Bacteria"/>
</dbReference>
<evidence type="ECO:0000256" key="13">
    <source>
        <dbReference type="PROSITE-ProRule" id="PRU00409"/>
    </source>
</evidence>
<comment type="catalytic activity">
    <reaction evidence="12">
        <text>hydrogencarbonate + L-glutamine + 2 ATP + H2O = carbamoyl phosphate + L-glutamate + 2 ADP + phosphate + 2 H(+)</text>
        <dbReference type="Rhea" id="RHEA:18633"/>
        <dbReference type="ChEBI" id="CHEBI:15377"/>
        <dbReference type="ChEBI" id="CHEBI:15378"/>
        <dbReference type="ChEBI" id="CHEBI:17544"/>
        <dbReference type="ChEBI" id="CHEBI:29985"/>
        <dbReference type="ChEBI" id="CHEBI:30616"/>
        <dbReference type="ChEBI" id="CHEBI:43474"/>
        <dbReference type="ChEBI" id="CHEBI:58228"/>
        <dbReference type="ChEBI" id="CHEBI:58359"/>
        <dbReference type="ChEBI" id="CHEBI:456216"/>
        <dbReference type="EC" id="6.3.5.5"/>
    </reaction>
</comment>
<keyword evidence="8 13" id="KW-0547">Nucleotide-binding</keyword>
<dbReference type="AlphaFoldDB" id="A0A0T5XDP9"/>
<evidence type="ECO:0000256" key="4">
    <source>
        <dbReference type="ARBA" id="ARBA00022598"/>
    </source>
</evidence>
<dbReference type="SMART" id="SM01096">
    <property type="entry name" value="CPSase_L_D3"/>
    <property type="match status" value="1"/>
</dbReference>
<evidence type="ECO:0000259" key="15">
    <source>
        <dbReference type="PROSITE" id="PS51855"/>
    </source>
</evidence>
<dbReference type="Proteomes" id="UP000005273">
    <property type="component" value="Unassembled WGS sequence"/>
</dbReference>
<evidence type="ECO:0000313" key="17">
    <source>
        <dbReference type="Proteomes" id="UP000005273"/>
    </source>
</evidence>
<dbReference type="InterPro" id="IPR036914">
    <property type="entry name" value="MGS-like_dom_sf"/>
</dbReference>
<dbReference type="NCBIfam" id="TIGR01369">
    <property type="entry name" value="CPSaseII_lrg"/>
    <property type="match status" value="1"/>
</dbReference>
<evidence type="ECO:0000256" key="3">
    <source>
        <dbReference type="ARBA" id="ARBA00022571"/>
    </source>
</evidence>
<dbReference type="InterPro" id="IPR006275">
    <property type="entry name" value="CPSase_lsu"/>
</dbReference>
<feature type="domain" description="ATP-grasp" evidence="14">
    <location>
        <begin position="663"/>
        <end position="853"/>
    </location>
</feature>
<dbReference type="GO" id="GO:0046872">
    <property type="term" value="F:metal ion binding"/>
    <property type="evidence" value="ECO:0007669"/>
    <property type="project" value="UniProtKB-KW"/>
</dbReference>
<evidence type="ECO:0000256" key="2">
    <source>
        <dbReference type="ARBA" id="ARBA00009799"/>
    </source>
</evidence>
<keyword evidence="9 13" id="KW-0067">ATP-binding</keyword>
<dbReference type="InterPro" id="IPR013815">
    <property type="entry name" value="ATP_grasp_subdomain_1"/>
</dbReference>
<keyword evidence="3" id="KW-0055">Arginine biosynthesis</keyword>
<keyword evidence="6" id="KW-0479">Metal-binding</keyword>
<dbReference type="GO" id="GO:0004088">
    <property type="term" value="F:carbamoyl-phosphate synthase (glutamine-hydrolyzing) activity"/>
    <property type="evidence" value="ECO:0007669"/>
    <property type="project" value="UniProtKB-EC"/>
</dbReference>
<evidence type="ECO:0000256" key="10">
    <source>
        <dbReference type="ARBA" id="ARBA00023211"/>
    </source>
</evidence>
<dbReference type="InterPro" id="IPR011761">
    <property type="entry name" value="ATP-grasp"/>
</dbReference>
<dbReference type="Pfam" id="PF02142">
    <property type="entry name" value="MGS"/>
    <property type="match status" value="1"/>
</dbReference>
<dbReference type="Pfam" id="PF02787">
    <property type="entry name" value="CPSase_L_D3"/>
    <property type="match status" value="1"/>
</dbReference>